<feature type="transmembrane region" description="Helical" evidence="1">
    <location>
        <begin position="321"/>
        <end position="338"/>
    </location>
</feature>
<name>A0A518C370_9BACT</name>
<protein>
    <recommendedName>
        <fullName evidence="4">Glycosyltransferase RgtA/B/C/D-like domain-containing protein</fullName>
    </recommendedName>
</protein>
<feature type="transmembrane region" description="Helical" evidence="1">
    <location>
        <begin position="370"/>
        <end position="388"/>
    </location>
</feature>
<feature type="transmembrane region" description="Helical" evidence="1">
    <location>
        <begin position="419"/>
        <end position="439"/>
    </location>
</feature>
<dbReference type="OrthoDB" id="233497at2"/>
<evidence type="ECO:0000256" key="1">
    <source>
        <dbReference type="SAM" id="Phobius"/>
    </source>
</evidence>
<feature type="transmembrane region" description="Helical" evidence="1">
    <location>
        <begin position="216"/>
        <end position="234"/>
    </location>
</feature>
<reference evidence="3" key="1">
    <citation type="submission" date="2019-02" db="EMBL/GenBank/DDBJ databases">
        <title>Deep-cultivation of Planctomycetes and their phenomic and genomic characterization uncovers novel biology.</title>
        <authorList>
            <person name="Wiegand S."/>
            <person name="Jogler M."/>
            <person name="Boedeker C."/>
            <person name="Pinto D."/>
            <person name="Vollmers J."/>
            <person name="Rivas-Marin E."/>
            <person name="Kohn T."/>
            <person name="Peeters S.H."/>
            <person name="Heuer A."/>
            <person name="Rast P."/>
            <person name="Oberbeckmann S."/>
            <person name="Bunk B."/>
            <person name="Jeske O."/>
            <person name="Meyerdierks A."/>
            <person name="Storesund J.E."/>
            <person name="Kallscheuer N."/>
            <person name="Luecker S."/>
            <person name="Lage O.M."/>
            <person name="Pohl T."/>
            <person name="Merkel B.J."/>
            <person name="Hornburger P."/>
            <person name="Mueller R.-W."/>
            <person name="Bruemmer F."/>
            <person name="Labrenz M."/>
            <person name="Spormann A.M."/>
            <person name="Op den Camp H."/>
            <person name="Overmann J."/>
            <person name="Amann R."/>
            <person name="Jetten M.S.M."/>
            <person name="Mascher T."/>
            <person name="Medema M.H."/>
            <person name="Devos D.P."/>
            <person name="Kaster A.-K."/>
            <person name="Ovreas L."/>
            <person name="Rohde M."/>
            <person name="Galperin M.Y."/>
            <person name="Jogler C."/>
        </authorList>
    </citation>
    <scope>NUCLEOTIDE SEQUENCE [LARGE SCALE GENOMIC DNA]</scope>
    <source>
        <strain evidence="3">Pan97</strain>
    </source>
</reference>
<feature type="transmembrane region" description="Helical" evidence="1">
    <location>
        <begin position="17"/>
        <end position="41"/>
    </location>
</feature>
<evidence type="ECO:0000313" key="2">
    <source>
        <dbReference type="EMBL" id="QDU73670.1"/>
    </source>
</evidence>
<feature type="transmembrane region" description="Helical" evidence="1">
    <location>
        <begin position="185"/>
        <end position="204"/>
    </location>
</feature>
<dbReference type="EMBL" id="CP036289">
    <property type="protein sequence ID" value="QDU73670.1"/>
    <property type="molecule type" value="Genomic_DNA"/>
</dbReference>
<gene>
    <name evidence="2" type="ORF">Pan97_06680</name>
</gene>
<sequence>MMADSTLESKPVSTRRLLVVFLITAVLGTLLAYAVLTIAAYNKYCGQWGGMILPGYHFGVPDRLMEEGYFPNQEIGWDGQFYYLQANYLLPHPDAYTHIDAPPYRYQRIGLPIVARLMSELMGSDYVSPHTFLFASLPFVGIAMGALAAWLVAHHYSPLWCLGWAANVGIPICLLHGQPDPLADAFFILAMLALLRGMTLTYAVAASMMCLTREPYFAIAGTIAAASFAGLVPWKGATEDGGWVILVFRRIGLERLSSQLMTQPDVKASHTIFDGKPNAWNYWAYRTPLWQLAVVMIPCALFIGWQVYLRAYFGQSGSESAGGVILDLPFVAFFRSSIASPSLLTRPFYFAVLLLGFFVLWNIRRASSLSLILLPYFVVLSMMSQTVWVDLSGYSKAMGTVLAFMVIALPWTTKGVARVLMVMLVAAVLFYTQCLREVLGEVRLMPIPDYQILQPLSADDQPPVEDLACSIQLDQGELRSLIAEKRDDYQLELGGLRFPQAYVVLPITVTNEGESSWPRTRKNAIHLAYAWSDRSGAVQWMPPIEIPFDVGPGESFQRQAPLLLPRSSGDFTLHIMMRQGKDSALNQSPEGHLDIFVSIP</sequence>
<accession>A0A518C370</accession>
<feature type="transmembrane region" description="Helical" evidence="1">
    <location>
        <begin position="289"/>
        <end position="309"/>
    </location>
</feature>
<feature type="transmembrane region" description="Helical" evidence="1">
    <location>
        <begin position="344"/>
        <end position="363"/>
    </location>
</feature>
<keyword evidence="3" id="KW-1185">Reference proteome</keyword>
<keyword evidence="1" id="KW-0472">Membrane</keyword>
<dbReference type="RefSeq" id="WP_144970687.1">
    <property type="nucleotide sequence ID" value="NZ_CP036289.1"/>
</dbReference>
<proteinExistence type="predicted"/>
<keyword evidence="1" id="KW-0812">Transmembrane</keyword>
<feature type="transmembrane region" description="Helical" evidence="1">
    <location>
        <begin position="159"/>
        <end position="179"/>
    </location>
</feature>
<evidence type="ECO:0000313" key="3">
    <source>
        <dbReference type="Proteomes" id="UP000318626"/>
    </source>
</evidence>
<dbReference type="Proteomes" id="UP000318626">
    <property type="component" value="Chromosome"/>
</dbReference>
<keyword evidence="1" id="KW-1133">Transmembrane helix</keyword>
<dbReference type="AlphaFoldDB" id="A0A518C370"/>
<evidence type="ECO:0008006" key="4">
    <source>
        <dbReference type="Google" id="ProtNLM"/>
    </source>
</evidence>
<organism evidence="2 3">
    <name type="scientific">Bremerella volcania</name>
    <dbReference type="NCBI Taxonomy" id="2527984"/>
    <lineage>
        <taxon>Bacteria</taxon>
        <taxon>Pseudomonadati</taxon>
        <taxon>Planctomycetota</taxon>
        <taxon>Planctomycetia</taxon>
        <taxon>Pirellulales</taxon>
        <taxon>Pirellulaceae</taxon>
        <taxon>Bremerella</taxon>
    </lineage>
</organism>
<feature type="transmembrane region" description="Helical" evidence="1">
    <location>
        <begin position="132"/>
        <end position="152"/>
    </location>
</feature>
<dbReference type="KEGG" id="bvo:Pan97_06680"/>